<dbReference type="InterPro" id="IPR032466">
    <property type="entry name" value="Metal_Hydrolase"/>
</dbReference>
<evidence type="ECO:0000256" key="1">
    <source>
        <dbReference type="ARBA" id="ARBA00023239"/>
    </source>
</evidence>
<dbReference type="Proteomes" id="UP000055060">
    <property type="component" value="Unassembled WGS sequence"/>
</dbReference>
<accession>A0A0S7BL52</accession>
<organism evidence="3">
    <name type="scientific">Longilinea arvoryzae</name>
    <dbReference type="NCBI Taxonomy" id="360412"/>
    <lineage>
        <taxon>Bacteria</taxon>
        <taxon>Bacillati</taxon>
        <taxon>Chloroflexota</taxon>
        <taxon>Anaerolineae</taxon>
        <taxon>Anaerolineales</taxon>
        <taxon>Anaerolineaceae</taxon>
        <taxon>Longilinea</taxon>
    </lineage>
</organism>
<sequence>MTYFDACAFIGRWPGEKLAFDSVDGLLSNMRRLEIDRALVTHTLAWQNSPALGNRLLMEAISGHPELEPCWVVTPGLQVEDLGGEVAFCEQMAQNGVRAVRLYPREHVFSLNDGPTEKLLSELDRRNYLVVIDLDQIFTQSGLYDYSAASLDVLDTLCRTYPQLSILLTRVGYRAFHILMPMMQTNPNLFLDLSFFATHQGVEAVTERLGENRLLFGTGQPFVDAGGAMLRLVKAGIPQEAIRRIASKNLEQLLDRVKVAPLPGMHKEASVQIITQSADLSTERIPQDIEITDAHVHMGPYHKFYIPQNSAEDMLRVMDHLSIARSCISSHLAISGDWYTGNRLTAQAVQQYPDRFIGYVVVSPNEPELAEDEMRRAFDEWGFKGIKLVPDTHLQPIGGPGYQPVFEFASKRDAFVLVHTYHSSHFDDPQLFGEVAGRYPDVPILMVHSGALPAGFNGAIDLVKKHPNLYLDISGSFITGEWIRRMVLMAGADRVLYSSDQPFIDPRYSLGRLLFAGLSKQDLSLVLGGNIRRLLGLAGVS</sequence>
<dbReference type="GO" id="GO:0016787">
    <property type="term" value="F:hydrolase activity"/>
    <property type="evidence" value="ECO:0007669"/>
    <property type="project" value="UniProtKB-KW"/>
</dbReference>
<evidence type="ECO:0000313" key="3">
    <source>
        <dbReference type="EMBL" id="GAP15812.1"/>
    </source>
</evidence>
<keyword evidence="1" id="KW-0456">Lyase</keyword>
<keyword evidence="4" id="KW-1185">Reference proteome</keyword>
<protein>
    <submittedName>
        <fullName evidence="3">Predicted metal-dependent hydrolase of the TIM-barrel fold</fullName>
    </submittedName>
</protein>
<name>A0A0S7BL52_9CHLR</name>
<dbReference type="GO" id="GO:0005737">
    <property type="term" value="C:cytoplasm"/>
    <property type="evidence" value="ECO:0007669"/>
    <property type="project" value="TreeGrafter"/>
</dbReference>
<dbReference type="InterPro" id="IPR032465">
    <property type="entry name" value="ACMSD"/>
</dbReference>
<evidence type="ECO:0000259" key="2">
    <source>
        <dbReference type="Pfam" id="PF04909"/>
    </source>
</evidence>
<dbReference type="GO" id="GO:0019748">
    <property type="term" value="P:secondary metabolic process"/>
    <property type="evidence" value="ECO:0007669"/>
    <property type="project" value="TreeGrafter"/>
</dbReference>
<dbReference type="Gene3D" id="3.20.20.140">
    <property type="entry name" value="Metal-dependent hydrolases"/>
    <property type="match status" value="2"/>
</dbReference>
<dbReference type="InterPro" id="IPR006680">
    <property type="entry name" value="Amidohydro-rel"/>
</dbReference>
<feature type="domain" description="Amidohydrolase-related" evidence="2">
    <location>
        <begin position="41"/>
        <end position="254"/>
    </location>
</feature>
<feature type="domain" description="Amidohydrolase-related" evidence="2">
    <location>
        <begin position="338"/>
        <end position="537"/>
    </location>
</feature>
<reference evidence="3" key="1">
    <citation type="submission" date="2015-07" db="EMBL/GenBank/DDBJ databases">
        <title>Draft Genome Sequences of Anaerolinea thermolimosa IMO-1, Bellilinea caldifistulae GOMI-1, Leptolinea tardivitalis YMTK-2, Levilinea saccharolytica KIBI-1,Longilinea arvoryzae KOME-1, Previously Described as Members of the Anaerolineaceae (Chloroflexi).</title>
        <authorList>
            <person name="Sekiguchi Y."/>
            <person name="Ohashi A."/>
            <person name="Matsuura N."/>
            <person name="Tourlousse M.D."/>
        </authorList>
    </citation>
    <scope>NUCLEOTIDE SEQUENCE [LARGE SCALE GENOMIC DNA]</scope>
    <source>
        <strain evidence="3">KOME-1</strain>
    </source>
</reference>
<gene>
    <name evidence="3" type="ORF">LARV_03604</name>
</gene>
<dbReference type="PANTHER" id="PTHR21240">
    <property type="entry name" value="2-AMINO-3-CARBOXYLMUCONATE-6-SEMIALDEHYDE DECARBOXYLASE"/>
    <property type="match status" value="1"/>
</dbReference>
<proteinExistence type="predicted"/>
<evidence type="ECO:0000313" key="4">
    <source>
        <dbReference type="Proteomes" id="UP000055060"/>
    </source>
</evidence>
<dbReference type="GO" id="GO:0016831">
    <property type="term" value="F:carboxy-lyase activity"/>
    <property type="evidence" value="ECO:0007669"/>
    <property type="project" value="InterPro"/>
</dbReference>
<keyword evidence="3" id="KW-0378">Hydrolase</keyword>
<dbReference type="Pfam" id="PF04909">
    <property type="entry name" value="Amidohydro_2"/>
    <property type="match status" value="2"/>
</dbReference>
<dbReference type="STRING" id="360412.LARV_03604"/>
<dbReference type="SUPFAM" id="SSF51556">
    <property type="entry name" value="Metallo-dependent hydrolases"/>
    <property type="match status" value="2"/>
</dbReference>
<dbReference type="EMBL" id="DF967972">
    <property type="protein sequence ID" value="GAP15812.1"/>
    <property type="molecule type" value="Genomic_DNA"/>
</dbReference>
<dbReference type="CDD" id="cd01292">
    <property type="entry name" value="metallo-dependent_hydrolases"/>
    <property type="match status" value="1"/>
</dbReference>
<dbReference type="AlphaFoldDB" id="A0A0S7BL52"/>
<dbReference type="PANTHER" id="PTHR21240:SF28">
    <property type="entry name" value="ISO-OROTATE DECARBOXYLASE (EUROFUNG)"/>
    <property type="match status" value="1"/>
</dbReference>